<dbReference type="InterPro" id="IPR011990">
    <property type="entry name" value="TPR-like_helical_dom_sf"/>
</dbReference>
<organism evidence="6 7">
    <name type="scientific">Sulfurisphaera tokodaii</name>
    <dbReference type="NCBI Taxonomy" id="111955"/>
    <lineage>
        <taxon>Archaea</taxon>
        <taxon>Thermoproteota</taxon>
        <taxon>Thermoprotei</taxon>
        <taxon>Sulfolobales</taxon>
        <taxon>Sulfolobaceae</taxon>
        <taxon>Sulfurisphaera</taxon>
    </lineage>
</organism>
<dbReference type="OMA" id="DRYVINF"/>
<evidence type="ECO:0000256" key="2">
    <source>
        <dbReference type="ARBA" id="ARBA00022490"/>
    </source>
</evidence>
<dbReference type="InterPro" id="IPR019734">
    <property type="entry name" value="TPR_rpt"/>
</dbReference>
<dbReference type="PROSITE" id="PS50293">
    <property type="entry name" value="TPR_REGION"/>
    <property type="match status" value="1"/>
</dbReference>
<dbReference type="Pfam" id="PF12895">
    <property type="entry name" value="ANAPC3"/>
    <property type="match status" value="1"/>
</dbReference>
<dbReference type="GO" id="GO:0005737">
    <property type="term" value="C:cytoplasm"/>
    <property type="evidence" value="ECO:0007669"/>
    <property type="project" value="UniProtKB-SubCell"/>
</dbReference>
<dbReference type="PANTHER" id="PTHR46630">
    <property type="entry name" value="TETRATRICOPEPTIDE REPEAT PROTEIN 29"/>
    <property type="match status" value="1"/>
</dbReference>
<protein>
    <submittedName>
        <fullName evidence="6">Tetratricopeptide repeat protein</fullName>
    </submittedName>
</protein>
<proteinExistence type="predicted"/>
<keyword evidence="2" id="KW-0963">Cytoplasm</keyword>
<dbReference type="PANTHER" id="PTHR46630:SF1">
    <property type="entry name" value="TETRATRICOPEPTIDE REPEAT PROTEIN 29"/>
    <property type="match status" value="1"/>
</dbReference>
<evidence type="ECO:0000256" key="1">
    <source>
        <dbReference type="ARBA" id="ARBA00004496"/>
    </source>
</evidence>
<name>A0A832TG69_9CREN</name>
<dbReference type="SMART" id="SM00028">
    <property type="entry name" value="TPR"/>
    <property type="match status" value="3"/>
</dbReference>
<accession>A0A832TG69</accession>
<comment type="caution">
    <text evidence="6">The sequence shown here is derived from an EMBL/GenBank/DDBJ whole genome shotgun (WGS) entry which is preliminary data.</text>
</comment>
<evidence type="ECO:0000256" key="3">
    <source>
        <dbReference type="ARBA" id="ARBA00022737"/>
    </source>
</evidence>
<keyword evidence="3" id="KW-0677">Repeat</keyword>
<dbReference type="PROSITE" id="PS50005">
    <property type="entry name" value="TPR"/>
    <property type="match status" value="1"/>
</dbReference>
<gene>
    <name evidence="6" type="ORF">HA332_12755</name>
</gene>
<evidence type="ECO:0000256" key="5">
    <source>
        <dbReference type="PROSITE-ProRule" id="PRU00339"/>
    </source>
</evidence>
<dbReference type="InterPro" id="IPR051476">
    <property type="entry name" value="Bac_ResReg_Asp_Phosphatase"/>
</dbReference>
<dbReference type="SUPFAM" id="SSF48452">
    <property type="entry name" value="TPR-like"/>
    <property type="match status" value="1"/>
</dbReference>
<evidence type="ECO:0000313" key="7">
    <source>
        <dbReference type="Proteomes" id="UP000646844"/>
    </source>
</evidence>
<dbReference type="Proteomes" id="UP000646844">
    <property type="component" value="Unassembled WGS sequence"/>
</dbReference>
<dbReference type="Gene3D" id="1.25.40.10">
    <property type="entry name" value="Tetratricopeptide repeat domain"/>
    <property type="match status" value="2"/>
</dbReference>
<dbReference type="AlphaFoldDB" id="A0A832TG69"/>
<dbReference type="EMBL" id="DUJO01000052">
    <property type="protein sequence ID" value="HII75204.1"/>
    <property type="molecule type" value="Genomic_DNA"/>
</dbReference>
<feature type="repeat" description="TPR" evidence="5">
    <location>
        <begin position="39"/>
        <end position="72"/>
    </location>
</feature>
<reference evidence="6" key="1">
    <citation type="journal article" date="2020" name="bioRxiv">
        <title>A rank-normalized archaeal taxonomy based on genome phylogeny resolves widespread incomplete and uneven classifications.</title>
        <authorList>
            <person name="Rinke C."/>
            <person name="Chuvochina M."/>
            <person name="Mussig A.J."/>
            <person name="Chaumeil P.-A."/>
            <person name="Waite D.W."/>
            <person name="Whitman W.B."/>
            <person name="Parks D.H."/>
            <person name="Hugenholtz P."/>
        </authorList>
    </citation>
    <scope>NUCLEOTIDE SEQUENCE</scope>
    <source>
        <strain evidence="6">UBA8838</strain>
    </source>
</reference>
<evidence type="ECO:0000313" key="6">
    <source>
        <dbReference type="EMBL" id="HII75204.1"/>
    </source>
</evidence>
<dbReference type="GeneID" id="1460467"/>
<keyword evidence="4 5" id="KW-0802">TPR repeat</keyword>
<comment type="subcellular location">
    <subcellularLocation>
        <location evidence="1">Cytoplasm</location>
    </subcellularLocation>
</comment>
<sequence length="305" mass="35788">MEDSRVIERAKQIFEEYKKTKDPSKLNEVIKLLEGRQDLHSLNQLGLVYLEKGDTKKAIECFEKALKKAKSNEDRYVINFNLALALFKDKDYNRAYEILRELVNTPLKTHAQRLLAKVCLSIGDIKHVEEARAILEGFDEPTEDLIVAYIYLGRNSGRKDYLDKAVKYAELIHNKRLLAEALLSYEDKDKIERALDIFRELKDVKGEARALYKLSFYKSELLYEALQKLEESNEGSPQDKIRLLNELYKRTGVIDFLKQAISIAEKEKEYLFLARAYVELSKRENELENLRKAVMYYEEFIRKNL</sequence>
<dbReference type="RefSeq" id="WP_010980469.1">
    <property type="nucleotide sequence ID" value="NZ_BAABQO010000001.1"/>
</dbReference>
<evidence type="ECO:0000256" key="4">
    <source>
        <dbReference type="ARBA" id="ARBA00022803"/>
    </source>
</evidence>